<dbReference type="AlphaFoldDB" id="A0A4V1XBA6"/>
<organism evidence="3 4">
    <name type="scientific">Monosporascus ibericus</name>
    <dbReference type="NCBI Taxonomy" id="155417"/>
    <lineage>
        <taxon>Eukaryota</taxon>
        <taxon>Fungi</taxon>
        <taxon>Dikarya</taxon>
        <taxon>Ascomycota</taxon>
        <taxon>Pezizomycotina</taxon>
        <taxon>Sordariomycetes</taxon>
        <taxon>Xylariomycetidae</taxon>
        <taxon>Xylariales</taxon>
        <taxon>Xylariales incertae sedis</taxon>
        <taxon>Monosporascus</taxon>
    </lineage>
</organism>
<dbReference type="OrthoDB" id="5292518at2759"/>
<proteinExistence type="predicted"/>
<sequence length="378" mass="39985">MPGGLLQLPQRRLLTTVTTTNSDGDTITTTVTEETVITPSPGPGASDSANTSPWLLQSTVSKLPAIQTAGSEGSGGLTKPQLGGIIAGVVIVLVVVVVAAFLIIRKLKQTEKAVAIAESSKREDSSGHQRSHKPSFGQPTISEVDGFDADPLMQSPSIRPSHIRSVSDDTFTERSPSRTPKVPSTSTTPPAWPGPYNPATISEAPSECRTHSMDSSRAAQDVPRYSQQTQRVSYDSQGSHSRHWSNASELSASAVNGPAKAELESEAVEQADRRRSSTSAARTPIIHTRKSSGGAARGRSESAAAAVALGTVNEFGELHGYYGPPDQAVGQTAERLDRESSTADSMVSRQLKEAAARLKRGDSSVSSTPTEAYRRNKD</sequence>
<keyword evidence="2" id="KW-0472">Membrane</keyword>
<protein>
    <submittedName>
        <fullName evidence="3">Uncharacterized protein</fullName>
    </submittedName>
</protein>
<feature type="transmembrane region" description="Helical" evidence="2">
    <location>
        <begin position="82"/>
        <end position="104"/>
    </location>
</feature>
<feature type="region of interest" description="Disordered" evidence="1">
    <location>
        <begin position="321"/>
        <end position="378"/>
    </location>
</feature>
<dbReference type="STRING" id="155417.A0A4V1XBA6"/>
<feature type="compositionally biased region" description="Polar residues" evidence="1">
    <location>
        <begin position="225"/>
        <end position="254"/>
    </location>
</feature>
<accession>A0A4V1XBA6</accession>
<name>A0A4V1XBA6_9PEZI</name>
<keyword evidence="4" id="KW-1185">Reference proteome</keyword>
<keyword evidence="2" id="KW-0812">Transmembrane</keyword>
<feature type="region of interest" description="Disordered" evidence="1">
    <location>
        <begin position="118"/>
        <end position="299"/>
    </location>
</feature>
<reference evidence="3 4" key="1">
    <citation type="submission" date="2018-06" db="EMBL/GenBank/DDBJ databases">
        <title>Complete Genomes of Monosporascus.</title>
        <authorList>
            <person name="Robinson A.J."/>
            <person name="Natvig D.O."/>
        </authorList>
    </citation>
    <scope>NUCLEOTIDE SEQUENCE [LARGE SCALE GENOMIC DNA]</scope>
    <source>
        <strain evidence="3 4">CBS 110550</strain>
    </source>
</reference>
<gene>
    <name evidence="3" type="ORF">DL764_003692</name>
</gene>
<evidence type="ECO:0000256" key="2">
    <source>
        <dbReference type="SAM" id="Phobius"/>
    </source>
</evidence>
<feature type="compositionally biased region" description="Basic and acidic residues" evidence="1">
    <location>
        <begin position="350"/>
        <end position="362"/>
    </location>
</feature>
<dbReference type="EMBL" id="QJNU01000166">
    <property type="protein sequence ID" value="RYP05579.1"/>
    <property type="molecule type" value="Genomic_DNA"/>
</dbReference>
<keyword evidence="2" id="KW-1133">Transmembrane helix</keyword>
<evidence type="ECO:0000313" key="3">
    <source>
        <dbReference type="EMBL" id="RYP05579.1"/>
    </source>
</evidence>
<dbReference type="Proteomes" id="UP000293360">
    <property type="component" value="Unassembled WGS sequence"/>
</dbReference>
<feature type="compositionally biased region" description="Basic and acidic residues" evidence="1">
    <location>
        <begin position="165"/>
        <end position="176"/>
    </location>
</feature>
<comment type="caution">
    <text evidence="3">The sequence shown here is derived from an EMBL/GenBank/DDBJ whole genome shotgun (WGS) entry which is preliminary data.</text>
</comment>
<evidence type="ECO:0000256" key="1">
    <source>
        <dbReference type="SAM" id="MobiDB-lite"/>
    </source>
</evidence>
<evidence type="ECO:0000313" key="4">
    <source>
        <dbReference type="Proteomes" id="UP000293360"/>
    </source>
</evidence>
<feature type="compositionally biased region" description="Low complexity" evidence="1">
    <location>
        <begin position="177"/>
        <end position="189"/>
    </location>
</feature>